<evidence type="ECO:0000313" key="2">
    <source>
        <dbReference type="EMBL" id="GGY46657.1"/>
    </source>
</evidence>
<gene>
    <name evidence="2" type="ORF">GCM10010326_46070</name>
</gene>
<feature type="compositionally biased region" description="Basic and acidic residues" evidence="1">
    <location>
        <begin position="1"/>
        <end position="10"/>
    </location>
</feature>
<keyword evidence="3" id="KW-1185">Reference proteome</keyword>
<dbReference type="EMBL" id="BMUU01000007">
    <property type="protein sequence ID" value="GGY46657.1"/>
    <property type="molecule type" value="Genomic_DNA"/>
</dbReference>
<evidence type="ECO:0000313" key="3">
    <source>
        <dbReference type="Proteomes" id="UP000600946"/>
    </source>
</evidence>
<name>A0ABQ3AGK7_9ACTN</name>
<proteinExistence type="predicted"/>
<organism evidence="2 3">
    <name type="scientific">Streptomyces xanthochromogenes</name>
    <dbReference type="NCBI Taxonomy" id="67384"/>
    <lineage>
        <taxon>Bacteria</taxon>
        <taxon>Bacillati</taxon>
        <taxon>Actinomycetota</taxon>
        <taxon>Actinomycetes</taxon>
        <taxon>Kitasatosporales</taxon>
        <taxon>Streptomycetaceae</taxon>
        <taxon>Streptomyces</taxon>
    </lineage>
</organism>
<sequence length="75" mass="7802">MHHLEGEHTVEAGVDGPVDRGHTADGDARVDAVAAVEHLPDEGVMKGRIHGGEFTSAARPPSRRVRSGGPTAAEL</sequence>
<comment type="caution">
    <text evidence="2">The sequence shown here is derived from an EMBL/GenBank/DDBJ whole genome shotgun (WGS) entry which is preliminary data.</text>
</comment>
<protein>
    <submittedName>
        <fullName evidence="2">Uncharacterized protein</fullName>
    </submittedName>
</protein>
<dbReference type="Proteomes" id="UP000600946">
    <property type="component" value="Unassembled WGS sequence"/>
</dbReference>
<feature type="region of interest" description="Disordered" evidence="1">
    <location>
        <begin position="1"/>
        <end position="27"/>
    </location>
</feature>
<reference evidence="3" key="1">
    <citation type="journal article" date="2019" name="Int. J. Syst. Evol. Microbiol.">
        <title>The Global Catalogue of Microorganisms (GCM) 10K type strain sequencing project: providing services to taxonomists for standard genome sequencing and annotation.</title>
        <authorList>
            <consortium name="The Broad Institute Genomics Platform"/>
            <consortium name="The Broad Institute Genome Sequencing Center for Infectious Disease"/>
            <person name="Wu L."/>
            <person name="Ma J."/>
        </authorList>
    </citation>
    <scope>NUCLEOTIDE SEQUENCE [LARGE SCALE GENOMIC DNA]</scope>
    <source>
        <strain evidence="3">JCM 4594</strain>
    </source>
</reference>
<feature type="compositionally biased region" description="Basic and acidic residues" evidence="1">
    <location>
        <begin position="17"/>
        <end position="27"/>
    </location>
</feature>
<accession>A0ABQ3AGK7</accession>
<feature type="region of interest" description="Disordered" evidence="1">
    <location>
        <begin position="41"/>
        <end position="75"/>
    </location>
</feature>
<evidence type="ECO:0000256" key="1">
    <source>
        <dbReference type="SAM" id="MobiDB-lite"/>
    </source>
</evidence>